<gene>
    <name evidence="2" type="ORF">ACFPIK_08615</name>
</gene>
<feature type="signal peptide" evidence="1">
    <location>
        <begin position="1"/>
        <end position="28"/>
    </location>
</feature>
<dbReference type="Pfam" id="PF14356">
    <property type="entry name" value="DUF4403"/>
    <property type="match status" value="1"/>
</dbReference>
<keyword evidence="1" id="KW-0732">Signal</keyword>
<feature type="chain" id="PRO_5047225341" evidence="1">
    <location>
        <begin position="29"/>
        <end position="468"/>
    </location>
</feature>
<dbReference type="RefSeq" id="WP_377914243.1">
    <property type="nucleotide sequence ID" value="NZ_JBHSKS010000005.1"/>
</dbReference>
<evidence type="ECO:0000313" key="3">
    <source>
        <dbReference type="Proteomes" id="UP001596163"/>
    </source>
</evidence>
<evidence type="ECO:0000313" key="2">
    <source>
        <dbReference type="EMBL" id="MFC5191829.1"/>
    </source>
</evidence>
<dbReference type="Proteomes" id="UP001596163">
    <property type="component" value="Unassembled WGS sequence"/>
</dbReference>
<name>A0ABW0BVB4_9BACT</name>
<dbReference type="EMBL" id="JBHSKS010000005">
    <property type="protein sequence ID" value="MFC5191829.1"/>
    <property type="molecule type" value="Genomic_DNA"/>
</dbReference>
<sequence length="468" mass="51391">MKFRQNLPKNSFNFLALCAGLTSFFSSCKSLDPAASLPLPQVPAASSYVNVPVEIPSATLTNLVNQVVPPTLFNEKGMDLGNGIVGDLGFVRNGMIQLTPLDSQRLQVTLPIRIRGEVGLKPGGLRNLFQSKIPLDQTLSPVVVINPQLNPNWTLGISEFELMDLGGKIGLSALGMEIDLSSMVRNEIREFARQNLTSKPDLINLKPVVESVWNQVGRPVTVDLEGKKMAFSIRPDSVKIREYLVPSKGFHFDLGMSGKVQTHPASAAPSRPLPLPKITPNLDPSNRLEINIPLHLTYGELDQMIQQAVAGQVIRINKKYLFQPSNFRSSAYGDRLGILMDFRATAENGEQIEGEFFLVGKPVFDPSSSVLAFEKVDFALSSDSNKAKLGAQLKRGKISNQLNQKLRFSLQEVLQGSLDGVKERLALQTPYGNLQLDNLNVSPDGFYPTATGMDIRIKATGQVNILWK</sequence>
<dbReference type="InterPro" id="IPR025515">
    <property type="entry name" value="DUF4403"/>
</dbReference>
<accession>A0ABW0BVB4</accession>
<proteinExistence type="predicted"/>
<reference evidence="3" key="1">
    <citation type="journal article" date="2019" name="Int. J. Syst. Evol. Microbiol.">
        <title>The Global Catalogue of Microorganisms (GCM) 10K type strain sequencing project: providing services to taxonomists for standard genome sequencing and annotation.</title>
        <authorList>
            <consortium name="The Broad Institute Genomics Platform"/>
            <consortium name="The Broad Institute Genome Sequencing Center for Infectious Disease"/>
            <person name="Wu L."/>
            <person name="Ma J."/>
        </authorList>
    </citation>
    <scope>NUCLEOTIDE SEQUENCE [LARGE SCALE GENOMIC DNA]</scope>
    <source>
        <strain evidence="3">CGMCC 1.7030</strain>
    </source>
</reference>
<organism evidence="2 3">
    <name type="scientific">Algoriphagus aquatilis</name>
    <dbReference type="NCBI Taxonomy" id="490186"/>
    <lineage>
        <taxon>Bacteria</taxon>
        <taxon>Pseudomonadati</taxon>
        <taxon>Bacteroidota</taxon>
        <taxon>Cytophagia</taxon>
        <taxon>Cytophagales</taxon>
        <taxon>Cyclobacteriaceae</taxon>
        <taxon>Algoriphagus</taxon>
    </lineage>
</organism>
<protein>
    <submittedName>
        <fullName evidence="2">DUF4403 family protein</fullName>
    </submittedName>
</protein>
<keyword evidence="3" id="KW-1185">Reference proteome</keyword>
<evidence type="ECO:0000256" key="1">
    <source>
        <dbReference type="SAM" id="SignalP"/>
    </source>
</evidence>
<comment type="caution">
    <text evidence="2">The sequence shown here is derived from an EMBL/GenBank/DDBJ whole genome shotgun (WGS) entry which is preliminary data.</text>
</comment>
<dbReference type="PROSITE" id="PS51257">
    <property type="entry name" value="PROKAR_LIPOPROTEIN"/>
    <property type="match status" value="1"/>
</dbReference>